<dbReference type="Pfam" id="PF13338">
    <property type="entry name" value="AbiEi_4"/>
    <property type="match status" value="1"/>
</dbReference>
<dbReference type="Proteomes" id="UP000632454">
    <property type="component" value="Unassembled WGS sequence"/>
</dbReference>
<dbReference type="RefSeq" id="WP_229705236.1">
    <property type="nucleotide sequence ID" value="NZ_BMCS01000002.1"/>
</dbReference>
<proteinExistence type="predicted"/>
<dbReference type="EMBL" id="BMCS01000002">
    <property type="protein sequence ID" value="GGF34355.1"/>
    <property type="molecule type" value="Genomic_DNA"/>
</dbReference>
<protein>
    <recommendedName>
        <fullName evidence="1">AbiEi antitoxin N-terminal domain-containing protein</fullName>
    </recommendedName>
</protein>
<accession>A0ABQ1V362</accession>
<dbReference type="InterPro" id="IPR025159">
    <property type="entry name" value="AbiEi_N"/>
</dbReference>
<evidence type="ECO:0000313" key="3">
    <source>
        <dbReference type="Proteomes" id="UP000632454"/>
    </source>
</evidence>
<sequence>MTTTPDDPDRLLRRTDAQAAGVTDRHLMSRVRSGELIRLRPGVYAAGVERTPESMHRLEILATEHHLLTVSHRSAAVLHGLRMLKPDLSRIDVSSGSRSGGRIHPTRHIHSGLLDADDVVIVDGVAVTSLERTAADVACMADFDRALVVLDSALRAGADRDAIGEILARRRRQGVSTARIALSMADRNSESVGESWSRAQMITARLPLPRLQDARVIRGRRVIPDFDWDRQLVGEFDGHIKYGRLLRPGQTVVDVVADEKAREDLLRWDGSMVLRWVWSDLERRRVVGIVAPWLHRLGLM</sequence>
<gene>
    <name evidence="2" type="ORF">GCM10007298_32690</name>
</gene>
<organism evidence="2 3">
    <name type="scientific">Williamsia phyllosphaerae</name>
    <dbReference type="NCBI Taxonomy" id="885042"/>
    <lineage>
        <taxon>Bacteria</taxon>
        <taxon>Bacillati</taxon>
        <taxon>Actinomycetota</taxon>
        <taxon>Actinomycetes</taxon>
        <taxon>Mycobacteriales</taxon>
        <taxon>Nocardiaceae</taxon>
        <taxon>Williamsia</taxon>
    </lineage>
</organism>
<feature type="domain" description="AbiEi antitoxin N-terminal" evidence="1">
    <location>
        <begin position="11"/>
        <end position="45"/>
    </location>
</feature>
<reference evidence="3" key="1">
    <citation type="journal article" date="2019" name="Int. J. Syst. Evol. Microbiol.">
        <title>The Global Catalogue of Microorganisms (GCM) 10K type strain sequencing project: providing services to taxonomists for standard genome sequencing and annotation.</title>
        <authorList>
            <consortium name="The Broad Institute Genomics Platform"/>
            <consortium name="The Broad Institute Genome Sequencing Center for Infectious Disease"/>
            <person name="Wu L."/>
            <person name="Ma J."/>
        </authorList>
    </citation>
    <scope>NUCLEOTIDE SEQUENCE [LARGE SCALE GENOMIC DNA]</scope>
    <source>
        <strain evidence="3">CCM 7855</strain>
    </source>
</reference>
<comment type="caution">
    <text evidence="2">The sequence shown here is derived from an EMBL/GenBank/DDBJ whole genome shotgun (WGS) entry which is preliminary data.</text>
</comment>
<keyword evidence="3" id="KW-1185">Reference proteome</keyword>
<evidence type="ECO:0000259" key="1">
    <source>
        <dbReference type="Pfam" id="PF13338"/>
    </source>
</evidence>
<evidence type="ECO:0000313" key="2">
    <source>
        <dbReference type="EMBL" id="GGF34355.1"/>
    </source>
</evidence>
<name>A0ABQ1V362_9NOCA</name>